<proteinExistence type="predicted"/>
<dbReference type="RefSeq" id="WP_005794574.1">
    <property type="nucleotide sequence ID" value="NZ_JH724215.1"/>
</dbReference>
<organism evidence="1 2">
    <name type="scientific">Bacteroides fragilis CL07T12C05</name>
    <dbReference type="NCBI Taxonomy" id="997883"/>
    <lineage>
        <taxon>Bacteria</taxon>
        <taxon>Pseudomonadati</taxon>
        <taxon>Bacteroidota</taxon>
        <taxon>Bacteroidia</taxon>
        <taxon>Bacteroidales</taxon>
        <taxon>Bacteroidaceae</taxon>
        <taxon>Bacteroides</taxon>
    </lineage>
</organism>
<accession>A0A0E2B0Q2</accession>
<evidence type="ECO:0008006" key="3">
    <source>
        <dbReference type="Google" id="ProtNLM"/>
    </source>
</evidence>
<dbReference type="Proteomes" id="UP000003879">
    <property type="component" value="Unassembled WGS sequence"/>
</dbReference>
<name>A0A0E2B0Q2_BACFG</name>
<dbReference type="InterPro" id="IPR024452">
    <property type="entry name" value="DUF3876"/>
</dbReference>
<evidence type="ECO:0000313" key="2">
    <source>
        <dbReference type="Proteomes" id="UP000003879"/>
    </source>
</evidence>
<dbReference type="HOGENOM" id="CLU_143989_0_0_10"/>
<gene>
    <name evidence="1" type="ORF">HMPREF1056_01999</name>
</gene>
<comment type="caution">
    <text evidence="1">The sequence shown here is derived from an EMBL/GenBank/DDBJ whole genome shotgun (WGS) entry which is preliminary data.</text>
</comment>
<dbReference type="Pfam" id="PF12992">
    <property type="entry name" value="DUF3876"/>
    <property type="match status" value="1"/>
</dbReference>
<protein>
    <recommendedName>
        <fullName evidence="3">DUF3876 domain-containing protein</fullName>
    </recommendedName>
</protein>
<sequence length="119" mass="13638">MRYIFNEKQMKTLSVLIAGVMCLLTEACTEPQTDMSRLCGEWKSTTGKPDIRIDKDGKNYRLTLFAKRGMTGRTAPESYLIRQKDGAIFIDTGFHIDMAYQKDKDVLSFSTNGDYIRKH</sequence>
<evidence type="ECO:0000313" key="1">
    <source>
        <dbReference type="EMBL" id="EIY96111.1"/>
    </source>
</evidence>
<dbReference type="PATRIC" id="fig|997883.3.peg.2095"/>
<dbReference type="AlphaFoldDB" id="A0A0E2B0Q2"/>
<reference evidence="1 2" key="1">
    <citation type="submission" date="2012-02" db="EMBL/GenBank/DDBJ databases">
        <title>The Genome Sequence of Bacteroides fragilis CL07T12C05.</title>
        <authorList>
            <consortium name="The Broad Institute Genome Sequencing Platform"/>
            <person name="Earl A."/>
            <person name="Ward D."/>
            <person name="Feldgarden M."/>
            <person name="Gevers D."/>
            <person name="Zitomersky N.L."/>
            <person name="Coyne M.J."/>
            <person name="Comstock L.E."/>
            <person name="Young S.K."/>
            <person name="Zeng Q."/>
            <person name="Gargeya S."/>
            <person name="Fitzgerald M."/>
            <person name="Haas B."/>
            <person name="Abouelleil A."/>
            <person name="Alvarado L."/>
            <person name="Arachchi H.M."/>
            <person name="Berlin A."/>
            <person name="Chapman S.B."/>
            <person name="Gearin G."/>
            <person name="Goldberg J."/>
            <person name="Griggs A."/>
            <person name="Gujja S."/>
            <person name="Hansen M."/>
            <person name="Heiman D."/>
            <person name="Howarth C."/>
            <person name="Larimer J."/>
            <person name="Lui A."/>
            <person name="MacDonald P.J.P."/>
            <person name="McCowen C."/>
            <person name="Montmayeur A."/>
            <person name="Murphy C."/>
            <person name="Neiman D."/>
            <person name="Pearson M."/>
            <person name="Priest M."/>
            <person name="Roberts A."/>
            <person name="Saif S."/>
            <person name="Shea T."/>
            <person name="Sisk P."/>
            <person name="Stolte C."/>
            <person name="Sykes S."/>
            <person name="Wortman J."/>
            <person name="Nusbaum C."/>
            <person name="Birren B."/>
        </authorList>
    </citation>
    <scope>NUCLEOTIDE SEQUENCE [LARGE SCALE GENOMIC DNA]</scope>
    <source>
        <strain evidence="1 2">CL07T12C05</strain>
    </source>
</reference>
<dbReference type="EMBL" id="AGXN01000012">
    <property type="protein sequence ID" value="EIY96111.1"/>
    <property type="molecule type" value="Genomic_DNA"/>
</dbReference>